<accession>A0AAV7W644</accession>
<name>A0AAV7W644_PLEWA</name>
<evidence type="ECO:0000313" key="1">
    <source>
        <dbReference type="EMBL" id="KAJ1209464.1"/>
    </source>
</evidence>
<dbReference type="Proteomes" id="UP001066276">
    <property type="component" value="Chromosome 1_2"/>
</dbReference>
<organism evidence="1 2">
    <name type="scientific">Pleurodeles waltl</name>
    <name type="common">Iberian ribbed newt</name>
    <dbReference type="NCBI Taxonomy" id="8319"/>
    <lineage>
        <taxon>Eukaryota</taxon>
        <taxon>Metazoa</taxon>
        <taxon>Chordata</taxon>
        <taxon>Craniata</taxon>
        <taxon>Vertebrata</taxon>
        <taxon>Euteleostomi</taxon>
        <taxon>Amphibia</taxon>
        <taxon>Batrachia</taxon>
        <taxon>Caudata</taxon>
        <taxon>Salamandroidea</taxon>
        <taxon>Salamandridae</taxon>
        <taxon>Pleurodelinae</taxon>
        <taxon>Pleurodeles</taxon>
    </lineage>
</organism>
<evidence type="ECO:0000313" key="2">
    <source>
        <dbReference type="Proteomes" id="UP001066276"/>
    </source>
</evidence>
<sequence length="141" mass="15890">MTNILILGRSRELSKSRVVHAEAAFQQEIKKEPVDTVMITPTDKLKTRSKSSMTPKTCHWCCDPYPHQNTAQHTPKDVLHATNSKSLQKSKLVHVVEISDVQDDKVDMDDDDVKGTVHVIHSMQPEEYRGRCIPKCTVAVA</sequence>
<dbReference type="AlphaFoldDB" id="A0AAV7W644"/>
<comment type="caution">
    <text evidence="1">The sequence shown here is derived from an EMBL/GenBank/DDBJ whole genome shotgun (WGS) entry which is preliminary data.</text>
</comment>
<reference evidence="1" key="1">
    <citation type="journal article" date="2022" name="bioRxiv">
        <title>Sequencing and chromosome-scale assembly of the giantPleurodeles waltlgenome.</title>
        <authorList>
            <person name="Brown T."/>
            <person name="Elewa A."/>
            <person name="Iarovenko S."/>
            <person name="Subramanian E."/>
            <person name="Araus A.J."/>
            <person name="Petzold A."/>
            <person name="Susuki M."/>
            <person name="Suzuki K.-i.T."/>
            <person name="Hayashi T."/>
            <person name="Toyoda A."/>
            <person name="Oliveira C."/>
            <person name="Osipova E."/>
            <person name="Leigh N.D."/>
            <person name="Simon A."/>
            <person name="Yun M.H."/>
        </authorList>
    </citation>
    <scope>NUCLEOTIDE SEQUENCE</scope>
    <source>
        <strain evidence="1">20211129_DDA</strain>
        <tissue evidence="1">Liver</tissue>
    </source>
</reference>
<protein>
    <submittedName>
        <fullName evidence="1">Uncharacterized protein</fullName>
    </submittedName>
</protein>
<dbReference type="EMBL" id="JANPWB010000002">
    <property type="protein sequence ID" value="KAJ1209464.1"/>
    <property type="molecule type" value="Genomic_DNA"/>
</dbReference>
<keyword evidence="2" id="KW-1185">Reference proteome</keyword>
<proteinExistence type="predicted"/>
<gene>
    <name evidence="1" type="ORF">NDU88_004842</name>
</gene>